<proteinExistence type="predicted"/>
<dbReference type="InParanoid" id="A0A165GTM7"/>
<keyword evidence="2" id="KW-1185">Reference proteome</keyword>
<name>A0A165GTM7_9APHY</name>
<reference evidence="1 2" key="1">
    <citation type="journal article" date="2016" name="Mol. Biol. Evol.">
        <title>Comparative Genomics of Early-Diverging Mushroom-Forming Fungi Provides Insights into the Origins of Lignocellulose Decay Capabilities.</title>
        <authorList>
            <person name="Nagy L.G."/>
            <person name="Riley R."/>
            <person name="Tritt A."/>
            <person name="Adam C."/>
            <person name="Daum C."/>
            <person name="Floudas D."/>
            <person name="Sun H."/>
            <person name="Yadav J.S."/>
            <person name="Pangilinan J."/>
            <person name="Larsson K.H."/>
            <person name="Matsuura K."/>
            <person name="Barry K."/>
            <person name="Labutti K."/>
            <person name="Kuo R."/>
            <person name="Ohm R.A."/>
            <person name="Bhattacharya S.S."/>
            <person name="Shirouzu T."/>
            <person name="Yoshinaga Y."/>
            <person name="Martin F.M."/>
            <person name="Grigoriev I.V."/>
            <person name="Hibbett D.S."/>
        </authorList>
    </citation>
    <scope>NUCLEOTIDE SEQUENCE [LARGE SCALE GENOMIC DNA]</scope>
    <source>
        <strain evidence="1 2">93-53</strain>
    </source>
</reference>
<dbReference type="EMBL" id="KV427608">
    <property type="protein sequence ID" value="KZT10797.1"/>
    <property type="molecule type" value="Genomic_DNA"/>
</dbReference>
<evidence type="ECO:0000313" key="1">
    <source>
        <dbReference type="EMBL" id="KZT10797.1"/>
    </source>
</evidence>
<gene>
    <name evidence="1" type="ORF">LAESUDRAFT_721182</name>
</gene>
<dbReference type="GeneID" id="63824999"/>
<sequence>MDNVASALEERPVTSIVKDVRCMDVPLDHMGGCRTCRPQAWAQLMVLSKHLEGKIQTR</sequence>
<dbReference type="RefSeq" id="XP_040768537.1">
    <property type="nucleotide sequence ID" value="XM_040907970.1"/>
</dbReference>
<evidence type="ECO:0000313" key="2">
    <source>
        <dbReference type="Proteomes" id="UP000076871"/>
    </source>
</evidence>
<accession>A0A165GTM7</accession>
<organism evidence="1 2">
    <name type="scientific">Laetiporus sulphureus 93-53</name>
    <dbReference type="NCBI Taxonomy" id="1314785"/>
    <lineage>
        <taxon>Eukaryota</taxon>
        <taxon>Fungi</taxon>
        <taxon>Dikarya</taxon>
        <taxon>Basidiomycota</taxon>
        <taxon>Agaricomycotina</taxon>
        <taxon>Agaricomycetes</taxon>
        <taxon>Polyporales</taxon>
        <taxon>Laetiporus</taxon>
    </lineage>
</organism>
<dbReference type="AlphaFoldDB" id="A0A165GTM7"/>
<protein>
    <submittedName>
        <fullName evidence="1">Uncharacterized protein</fullName>
    </submittedName>
</protein>
<dbReference type="Proteomes" id="UP000076871">
    <property type="component" value="Unassembled WGS sequence"/>
</dbReference>